<dbReference type="OrthoDB" id="9773828at2"/>
<name>A0A5A9GI13_AZOLI</name>
<gene>
    <name evidence="3" type="ORF">FZ942_23920</name>
</gene>
<dbReference type="InterPro" id="IPR050791">
    <property type="entry name" value="Aldo-Keto_reductase"/>
</dbReference>
<feature type="domain" description="NADP-dependent oxidoreductase" evidence="2">
    <location>
        <begin position="14"/>
        <end position="305"/>
    </location>
</feature>
<dbReference type="InterPro" id="IPR020471">
    <property type="entry name" value="AKR"/>
</dbReference>
<dbReference type="EMBL" id="VTTN01000011">
    <property type="protein sequence ID" value="KAA0593495.1"/>
    <property type="molecule type" value="Genomic_DNA"/>
</dbReference>
<sequence length="327" mass="34963">MKQRNIGGILSVSEIGLGCMGMSEFYGPTDDAQSLATLERALELGVTHYDTADMYGSGHNESLLARFLDGKRGRVTVATKFGIVRQPGEYARRVDTSPAYVRQACDASLKRLGVETIDLYYAHRLNPEIPVEETVGAMADLVKAGKVRTLGLSEVSAGTLRRAHAVHPIAAVQSEYSLWTRDVEAAVLPACRELGISLVAYAPLGRGMLTGAVSSPDQFAENDFRRIAPRFAGDNFDHNLALVEQVKTLAAQKGCTPGQVALAWLLAQGPDILPIPGTKRIKYLEENVGAAVVALTEAEVKALSDALPPGVAAGDRYTAEGMRGVNV</sequence>
<dbReference type="PANTHER" id="PTHR43625:SF40">
    <property type="entry name" value="ALDO-KETO REDUCTASE YAKC [NADP(+)]"/>
    <property type="match status" value="1"/>
</dbReference>
<accession>A0A5A9GI13</accession>
<evidence type="ECO:0000259" key="2">
    <source>
        <dbReference type="Pfam" id="PF00248"/>
    </source>
</evidence>
<comment type="caution">
    <text evidence="3">The sequence shown here is derived from an EMBL/GenBank/DDBJ whole genome shotgun (WGS) entry which is preliminary data.</text>
</comment>
<dbReference type="InterPro" id="IPR036812">
    <property type="entry name" value="NAD(P)_OxRdtase_dom_sf"/>
</dbReference>
<protein>
    <submittedName>
        <fullName evidence="3">Aldo/keto reductase</fullName>
    </submittedName>
</protein>
<reference evidence="3 4" key="1">
    <citation type="submission" date="2019-08" db="EMBL/GenBank/DDBJ databases">
        <authorList>
            <person name="Grouzdev D."/>
            <person name="Tikhonova E."/>
            <person name="Kravchenko I."/>
        </authorList>
    </citation>
    <scope>NUCLEOTIDE SEQUENCE [LARGE SCALE GENOMIC DNA]</scope>
    <source>
        <strain evidence="3 4">59b</strain>
    </source>
</reference>
<dbReference type="AlphaFoldDB" id="A0A5A9GI13"/>
<dbReference type="GO" id="GO:0005737">
    <property type="term" value="C:cytoplasm"/>
    <property type="evidence" value="ECO:0007669"/>
    <property type="project" value="TreeGrafter"/>
</dbReference>
<organism evidence="3 4">
    <name type="scientific">Azospirillum lipoferum</name>
    <dbReference type="NCBI Taxonomy" id="193"/>
    <lineage>
        <taxon>Bacteria</taxon>
        <taxon>Pseudomonadati</taxon>
        <taxon>Pseudomonadota</taxon>
        <taxon>Alphaproteobacteria</taxon>
        <taxon>Rhodospirillales</taxon>
        <taxon>Azospirillaceae</taxon>
        <taxon>Azospirillum</taxon>
    </lineage>
</organism>
<dbReference type="Pfam" id="PF00248">
    <property type="entry name" value="Aldo_ket_red"/>
    <property type="match status" value="1"/>
</dbReference>
<keyword evidence="1" id="KW-0560">Oxidoreductase</keyword>
<dbReference type="Proteomes" id="UP000324927">
    <property type="component" value="Unassembled WGS sequence"/>
</dbReference>
<dbReference type="GO" id="GO:0016491">
    <property type="term" value="F:oxidoreductase activity"/>
    <property type="evidence" value="ECO:0007669"/>
    <property type="project" value="UniProtKB-KW"/>
</dbReference>
<dbReference type="InterPro" id="IPR023210">
    <property type="entry name" value="NADP_OxRdtase_dom"/>
</dbReference>
<dbReference type="RefSeq" id="WP_149233597.1">
    <property type="nucleotide sequence ID" value="NZ_JALJXJ010000001.1"/>
</dbReference>
<evidence type="ECO:0000313" key="3">
    <source>
        <dbReference type="EMBL" id="KAA0593495.1"/>
    </source>
</evidence>
<dbReference type="Gene3D" id="3.20.20.100">
    <property type="entry name" value="NADP-dependent oxidoreductase domain"/>
    <property type="match status" value="1"/>
</dbReference>
<proteinExistence type="predicted"/>
<evidence type="ECO:0000313" key="4">
    <source>
        <dbReference type="Proteomes" id="UP000324927"/>
    </source>
</evidence>
<dbReference type="PANTHER" id="PTHR43625">
    <property type="entry name" value="AFLATOXIN B1 ALDEHYDE REDUCTASE"/>
    <property type="match status" value="1"/>
</dbReference>
<keyword evidence="4" id="KW-1185">Reference proteome</keyword>
<dbReference type="CDD" id="cd19076">
    <property type="entry name" value="AKR_AKR13A_13D"/>
    <property type="match status" value="1"/>
</dbReference>
<evidence type="ECO:0000256" key="1">
    <source>
        <dbReference type="ARBA" id="ARBA00023002"/>
    </source>
</evidence>
<dbReference type="SUPFAM" id="SSF51430">
    <property type="entry name" value="NAD(P)-linked oxidoreductase"/>
    <property type="match status" value="1"/>
</dbReference>
<dbReference type="PRINTS" id="PR00069">
    <property type="entry name" value="ALDKETRDTASE"/>
</dbReference>